<keyword evidence="3 6" id="KW-0677">Repeat</keyword>
<dbReference type="Gene3D" id="2.10.25.140">
    <property type="match status" value="1"/>
</dbReference>
<evidence type="ECO:0000256" key="6">
    <source>
        <dbReference type="RuleBase" id="RU280815"/>
    </source>
</evidence>
<comment type="subcellular location">
    <subcellularLocation>
        <location evidence="6">Membrane</location>
        <topology evidence="6">Single-pass type I membrane protein</topology>
    </subcellularLocation>
</comment>
<dbReference type="EnsemblMetazoa" id="ADIR002994-RA">
    <property type="protein sequence ID" value="ADIR002994-PA"/>
    <property type="gene ID" value="ADIR002994"/>
</dbReference>
<reference evidence="9" key="1">
    <citation type="submission" date="2013-03" db="EMBL/GenBank/DDBJ databases">
        <title>The Genome Sequence of Anopheles dirus WRAIR2.</title>
        <authorList>
            <consortium name="The Broad Institute Genomics Platform"/>
            <person name="Neafsey D.E."/>
            <person name="Walton C."/>
            <person name="Walker B."/>
            <person name="Young S.K."/>
            <person name="Zeng Q."/>
            <person name="Gargeya S."/>
            <person name="Fitzgerald M."/>
            <person name="Haas B."/>
            <person name="Abouelleil A."/>
            <person name="Allen A.W."/>
            <person name="Alvarado L."/>
            <person name="Arachchi H.M."/>
            <person name="Berlin A.M."/>
            <person name="Chapman S.B."/>
            <person name="Gainer-Dewar J."/>
            <person name="Goldberg J."/>
            <person name="Griggs A."/>
            <person name="Gujja S."/>
            <person name="Hansen M."/>
            <person name="Howarth C."/>
            <person name="Imamovic A."/>
            <person name="Ireland A."/>
            <person name="Larimer J."/>
            <person name="McCowan C."/>
            <person name="Murphy C."/>
            <person name="Pearson M."/>
            <person name="Poon T.W."/>
            <person name="Priest M."/>
            <person name="Roberts A."/>
            <person name="Saif S."/>
            <person name="Shea T."/>
            <person name="Sisk P."/>
            <person name="Sykes S."/>
            <person name="Wortman J."/>
            <person name="Nusbaum C."/>
            <person name="Birren B."/>
        </authorList>
    </citation>
    <scope>NUCLEOTIDE SEQUENCE [LARGE SCALE GENOMIC DNA]</scope>
    <source>
        <strain evidence="9">WRAIR2</strain>
    </source>
</reference>
<evidence type="ECO:0000256" key="5">
    <source>
        <dbReference type="PROSITE-ProRule" id="PRU00377"/>
    </source>
</evidence>
<dbReference type="InterPro" id="IPR001774">
    <property type="entry name" value="DSL"/>
</dbReference>
<accession>A0A182N5S3</accession>
<dbReference type="Pfam" id="PF01414">
    <property type="entry name" value="DSL"/>
    <property type="match status" value="1"/>
</dbReference>
<keyword evidence="2 6" id="KW-0245">EGF-like domain</keyword>
<keyword evidence="6" id="KW-0472">Membrane</keyword>
<organism evidence="8 9">
    <name type="scientific">Anopheles dirus</name>
    <dbReference type="NCBI Taxonomy" id="7168"/>
    <lineage>
        <taxon>Eukaryota</taxon>
        <taxon>Metazoa</taxon>
        <taxon>Ecdysozoa</taxon>
        <taxon>Arthropoda</taxon>
        <taxon>Hexapoda</taxon>
        <taxon>Insecta</taxon>
        <taxon>Pterygota</taxon>
        <taxon>Neoptera</taxon>
        <taxon>Endopterygota</taxon>
        <taxon>Diptera</taxon>
        <taxon>Nematocera</taxon>
        <taxon>Culicoidea</taxon>
        <taxon>Culicidae</taxon>
        <taxon>Anophelinae</taxon>
        <taxon>Anopheles</taxon>
    </lineage>
</organism>
<dbReference type="STRING" id="7168.A0A182N5S3"/>
<feature type="disulfide bond" evidence="5">
    <location>
        <begin position="61"/>
        <end position="73"/>
    </location>
</feature>
<dbReference type="FunFam" id="2.10.25.140:FF:000001">
    <property type="entry name" value="Delta-like protein"/>
    <property type="match status" value="1"/>
</dbReference>
<evidence type="ECO:0000256" key="2">
    <source>
        <dbReference type="ARBA" id="ARBA00022536"/>
    </source>
</evidence>
<dbReference type="VEuPathDB" id="VectorBase:ADIR002994"/>
<comment type="function">
    <text evidence="6">Putative Notch ligand involved in the mediation of Notch signaling.</text>
</comment>
<evidence type="ECO:0000256" key="3">
    <source>
        <dbReference type="ARBA" id="ARBA00022737"/>
    </source>
</evidence>
<evidence type="ECO:0000313" key="9">
    <source>
        <dbReference type="Proteomes" id="UP000075884"/>
    </source>
</evidence>
<name>A0A182N5S3_9DIPT</name>
<dbReference type="GO" id="GO:0035282">
    <property type="term" value="P:segmentation"/>
    <property type="evidence" value="ECO:0007669"/>
    <property type="project" value="UniProtKB-ARBA"/>
</dbReference>
<reference evidence="8" key="2">
    <citation type="submission" date="2020-05" db="UniProtKB">
        <authorList>
            <consortium name="EnsemblMetazoa"/>
        </authorList>
    </citation>
    <scope>IDENTIFICATION</scope>
    <source>
        <strain evidence="8">WRAIR2</strain>
    </source>
</reference>
<dbReference type="PROSITE" id="PS51051">
    <property type="entry name" value="DSL"/>
    <property type="match status" value="1"/>
</dbReference>
<keyword evidence="1 6" id="KW-0217">Developmental protein</keyword>
<dbReference type="GO" id="GO:0007166">
    <property type="term" value="P:cell surface receptor signaling pathway"/>
    <property type="evidence" value="ECO:0007669"/>
    <property type="project" value="UniProtKB-ARBA"/>
</dbReference>
<dbReference type="GO" id="GO:0090596">
    <property type="term" value="P:sensory organ morphogenesis"/>
    <property type="evidence" value="ECO:0007669"/>
    <property type="project" value="UniProtKB-ARBA"/>
</dbReference>
<keyword evidence="9" id="KW-1185">Reference proteome</keyword>
<protein>
    <recommendedName>
        <fullName evidence="6">Delta-like protein</fullName>
    </recommendedName>
</protein>
<dbReference type="GO" id="GO:0048018">
    <property type="term" value="F:receptor ligand activity"/>
    <property type="evidence" value="ECO:0007669"/>
    <property type="project" value="UniProtKB-ARBA"/>
</dbReference>
<keyword evidence="4 5" id="KW-1015">Disulfide bond</keyword>
<dbReference type="GO" id="GO:0009952">
    <property type="term" value="P:anterior/posterior pattern specification"/>
    <property type="evidence" value="ECO:0007669"/>
    <property type="project" value="UniProtKB-ARBA"/>
</dbReference>
<feature type="disulfide bond" evidence="5">
    <location>
        <begin position="48"/>
        <end position="57"/>
    </location>
</feature>
<evidence type="ECO:0000256" key="1">
    <source>
        <dbReference type="ARBA" id="ARBA00022473"/>
    </source>
</evidence>
<sequence length="136" mass="15482">MYNESYSISERLIDETSFSGVILPSHDWNTLDHIGKSARITYRVRVQCADNYYNTTCTTFCRPRNDQFGHYTCGKQGNKVCLPGWQGANCEKGKVCNQSVALRKTSNRHSGTMLSFAQDWATERLTNDSEQTNPTR</sequence>
<keyword evidence="6" id="KW-0732">Signal</keyword>
<dbReference type="SMART" id="SM00051">
    <property type="entry name" value="DSL"/>
    <property type="match status" value="1"/>
</dbReference>
<dbReference type="GO" id="GO:0016020">
    <property type="term" value="C:membrane"/>
    <property type="evidence" value="ECO:0007669"/>
    <property type="project" value="UniProtKB-SubCell"/>
</dbReference>
<keyword evidence="6" id="KW-1133">Transmembrane helix</keyword>
<keyword evidence="6" id="KW-0812">Transmembrane</keyword>
<evidence type="ECO:0000313" key="8">
    <source>
        <dbReference type="EnsemblMetazoa" id="ADIR002994-PA"/>
    </source>
</evidence>
<evidence type="ECO:0000259" key="7">
    <source>
        <dbReference type="PROSITE" id="PS51051"/>
    </source>
</evidence>
<evidence type="ECO:0000256" key="4">
    <source>
        <dbReference type="ARBA" id="ARBA00023157"/>
    </source>
</evidence>
<dbReference type="Proteomes" id="UP000075884">
    <property type="component" value="Unassembled WGS sequence"/>
</dbReference>
<dbReference type="AlphaFoldDB" id="A0A182N5S3"/>
<feature type="domain" description="DSL" evidence="7">
    <location>
        <begin position="46"/>
        <end position="90"/>
    </location>
</feature>
<feature type="disulfide bond" evidence="5">
    <location>
        <begin position="81"/>
        <end position="90"/>
    </location>
</feature>
<proteinExistence type="predicted"/>
<dbReference type="Gene3D" id="2.60.40.3510">
    <property type="match status" value="1"/>
</dbReference>
<dbReference type="GO" id="GO:0046331">
    <property type="term" value="P:lateral inhibition"/>
    <property type="evidence" value="ECO:0007669"/>
    <property type="project" value="UniProtKB-ARBA"/>
</dbReference>